<feature type="domain" description="N-(5'phosphoribosyl) anthranilate isomerase (PRAI)" evidence="9">
    <location>
        <begin position="1"/>
        <end position="64"/>
    </location>
</feature>
<feature type="non-terminal residue" evidence="10">
    <location>
        <position position="1"/>
    </location>
</feature>
<evidence type="ECO:0000259" key="9">
    <source>
        <dbReference type="Pfam" id="PF00697"/>
    </source>
</evidence>
<comment type="pathway">
    <text evidence="1">Amino-acid biosynthesis; L-tryptophan biosynthesis; L-tryptophan from chorismate: step 3/5.</text>
</comment>
<organism evidence="10 11">
    <name type="scientific">Metschnikowia bicuspidata</name>
    <dbReference type="NCBI Taxonomy" id="27322"/>
    <lineage>
        <taxon>Eukaryota</taxon>
        <taxon>Fungi</taxon>
        <taxon>Dikarya</taxon>
        <taxon>Ascomycota</taxon>
        <taxon>Saccharomycotina</taxon>
        <taxon>Pichiomycetes</taxon>
        <taxon>Metschnikowiaceae</taxon>
        <taxon>Metschnikowia</taxon>
    </lineage>
</organism>
<protein>
    <recommendedName>
        <fullName evidence="4">N-(5'-phosphoribosyl)anthranilate isomerase</fullName>
        <ecNumber evidence="3">5.3.1.24</ecNumber>
    </recommendedName>
</protein>
<dbReference type="InterPro" id="IPR044643">
    <property type="entry name" value="TrpF_fam"/>
</dbReference>
<dbReference type="InterPro" id="IPR013785">
    <property type="entry name" value="Aldolase_TIM"/>
</dbReference>
<comment type="similarity">
    <text evidence="2">Belongs to the TrpF family.</text>
</comment>
<dbReference type="EC" id="5.3.1.24" evidence="3"/>
<dbReference type="UniPathway" id="UPA00035">
    <property type="reaction ID" value="UER00042"/>
</dbReference>
<evidence type="ECO:0000256" key="6">
    <source>
        <dbReference type="ARBA" id="ARBA00022822"/>
    </source>
</evidence>
<evidence type="ECO:0000256" key="7">
    <source>
        <dbReference type="ARBA" id="ARBA00023141"/>
    </source>
</evidence>
<dbReference type="PANTHER" id="PTHR42894:SF1">
    <property type="entry name" value="N-(5'-PHOSPHORIBOSYL)ANTHRANILATE ISOMERASE"/>
    <property type="match status" value="1"/>
</dbReference>
<reference evidence="11" key="1">
    <citation type="journal article" date="2018" name="Nat. Microbiol.">
        <title>Leveraging single-cell genomics to expand the fungal tree of life.</title>
        <authorList>
            <person name="Ahrendt S.R."/>
            <person name="Quandt C.A."/>
            <person name="Ciobanu D."/>
            <person name="Clum A."/>
            <person name="Salamov A."/>
            <person name="Andreopoulos B."/>
            <person name="Cheng J.F."/>
            <person name="Woyke T."/>
            <person name="Pelin A."/>
            <person name="Henrissat B."/>
            <person name="Reynolds N.K."/>
            <person name="Benny G.L."/>
            <person name="Smith M.E."/>
            <person name="James T.Y."/>
            <person name="Grigoriev I.V."/>
        </authorList>
    </citation>
    <scope>NUCLEOTIDE SEQUENCE [LARGE SCALE GENOMIC DNA]</scope>
    <source>
        <strain evidence="11">Baker2002</strain>
    </source>
</reference>
<evidence type="ECO:0000256" key="3">
    <source>
        <dbReference type="ARBA" id="ARBA00012572"/>
    </source>
</evidence>
<sequence>EGVRIDWSLISGLDGAFMLAGGLTPENLPETAPYLDKVFGFDVSGGVEDAYGDKDPEKVRRFVSVGKQVLTAAETART</sequence>
<evidence type="ECO:0000256" key="5">
    <source>
        <dbReference type="ARBA" id="ARBA00022605"/>
    </source>
</evidence>
<dbReference type="InterPro" id="IPR001240">
    <property type="entry name" value="PRAI_dom"/>
</dbReference>
<dbReference type="EMBL" id="ML004740">
    <property type="protein sequence ID" value="RKP28638.1"/>
    <property type="molecule type" value="Genomic_DNA"/>
</dbReference>
<evidence type="ECO:0000256" key="8">
    <source>
        <dbReference type="ARBA" id="ARBA00023235"/>
    </source>
</evidence>
<keyword evidence="8 10" id="KW-0413">Isomerase</keyword>
<dbReference type="GO" id="GO:0004640">
    <property type="term" value="F:phosphoribosylanthranilate isomerase activity"/>
    <property type="evidence" value="ECO:0007669"/>
    <property type="project" value="UniProtKB-EC"/>
</dbReference>
<evidence type="ECO:0000256" key="4">
    <source>
        <dbReference type="ARBA" id="ARBA00022272"/>
    </source>
</evidence>
<evidence type="ECO:0000256" key="1">
    <source>
        <dbReference type="ARBA" id="ARBA00004664"/>
    </source>
</evidence>
<dbReference type="SUPFAM" id="SSF51366">
    <property type="entry name" value="Ribulose-phoshate binding barrel"/>
    <property type="match status" value="1"/>
</dbReference>
<dbReference type="InterPro" id="IPR011060">
    <property type="entry name" value="RibuloseP-bd_barrel"/>
</dbReference>
<proteinExistence type="inferred from homology"/>
<keyword evidence="11" id="KW-1185">Reference proteome</keyword>
<keyword evidence="5" id="KW-0028">Amino-acid biosynthesis</keyword>
<accession>A0A4P9Z817</accession>
<dbReference type="PANTHER" id="PTHR42894">
    <property type="entry name" value="N-(5'-PHOSPHORIBOSYL)ANTHRANILATE ISOMERASE"/>
    <property type="match status" value="1"/>
</dbReference>
<evidence type="ECO:0000313" key="11">
    <source>
        <dbReference type="Proteomes" id="UP000268321"/>
    </source>
</evidence>
<evidence type="ECO:0000313" key="10">
    <source>
        <dbReference type="EMBL" id="RKP28638.1"/>
    </source>
</evidence>
<dbReference type="Gene3D" id="3.20.20.70">
    <property type="entry name" value="Aldolase class I"/>
    <property type="match status" value="1"/>
</dbReference>
<dbReference type="OrthoDB" id="524799at2759"/>
<dbReference type="Pfam" id="PF00697">
    <property type="entry name" value="PRAI"/>
    <property type="match status" value="1"/>
</dbReference>
<name>A0A4P9Z817_9ASCO</name>
<evidence type="ECO:0000256" key="2">
    <source>
        <dbReference type="ARBA" id="ARBA00007571"/>
    </source>
</evidence>
<keyword evidence="7" id="KW-0057">Aromatic amino acid biosynthesis</keyword>
<gene>
    <name evidence="10" type="ORF">METBISCDRAFT_28948</name>
</gene>
<dbReference type="GO" id="GO:0000162">
    <property type="term" value="P:L-tryptophan biosynthetic process"/>
    <property type="evidence" value="ECO:0007669"/>
    <property type="project" value="UniProtKB-UniPathway"/>
</dbReference>
<dbReference type="Proteomes" id="UP000268321">
    <property type="component" value="Unassembled WGS sequence"/>
</dbReference>
<keyword evidence="6" id="KW-0822">Tryptophan biosynthesis</keyword>
<dbReference type="AlphaFoldDB" id="A0A4P9Z817"/>